<proteinExistence type="predicted"/>
<reference evidence="1" key="1">
    <citation type="submission" date="2020-11" db="EMBL/GenBank/DDBJ databases">
        <authorList>
            <consortium name="DOE Joint Genome Institute"/>
            <person name="Ahrendt S."/>
            <person name="Riley R."/>
            <person name="Andreopoulos W."/>
            <person name="Labutti K."/>
            <person name="Pangilinan J."/>
            <person name="Ruiz-Duenas F.J."/>
            <person name="Barrasa J.M."/>
            <person name="Sanchez-Garcia M."/>
            <person name="Camarero S."/>
            <person name="Miyauchi S."/>
            <person name="Serrano A."/>
            <person name="Linde D."/>
            <person name="Babiker R."/>
            <person name="Drula E."/>
            <person name="Ayuso-Fernandez I."/>
            <person name="Pacheco R."/>
            <person name="Padilla G."/>
            <person name="Ferreira P."/>
            <person name="Barriuso J."/>
            <person name="Kellner H."/>
            <person name="Castanera R."/>
            <person name="Alfaro M."/>
            <person name="Ramirez L."/>
            <person name="Pisabarro A.G."/>
            <person name="Kuo A."/>
            <person name="Tritt A."/>
            <person name="Lipzen A."/>
            <person name="He G."/>
            <person name="Yan M."/>
            <person name="Ng V."/>
            <person name="Cullen D."/>
            <person name="Martin F."/>
            <person name="Rosso M.-N."/>
            <person name="Henrissat B."/>
            <person name="Hibbett D."/>
            <person name="Martinez A.T."/>
            <person name="Grigoriev I.V."/>
        </authorList>
    </citation>
    <scope>NUCLEOTIDE SEQUENCE</scope>
    <source>
        <strain evidence="1">CBS 506.95</strain>
    </source>
</reference>
<evidence type="ECO:0000313" key="1">
    <source>
        <dbReference type="EMBL" id="KAF9532068.1"/>
    </source>
</evidence>
<keyword evidence="2" id="KW-1185">Reference proteome</keyword>
<gene>
    <name evidence="1" type="ORF">CPB83DRAFT_56457</name>
</gene>
<dbReference type="Proteomes" id="UP000807306">
    <property type="component" value="Unassembled WGS sequence"/>
</dbReference>
<dbReference type="EMBL" id="MU157833">
    <property type="protein sequence ID" value="KAF9532068.1"/>
    <property type="molecule type" value="Genomic_DNA"/>
</dbReference>
<sequence length="537" mass="60409">MLHHITYQCILCVNGASSNGHANIFVLTHLKVDGMNELAQLRPDGFGHILDIIQTIMQPEGTLFPPLDELDVAQCVLVRWGEFVPWTWSIWNDPRTANSEVLRFLTSTWLYHLNTPLYASIFDAYNQPNLAVDLRSVLLKNIPSSSAMILQVFQETLKNLECSQVLLPSFRITLNKVCWSIVQYFEIYLSHQDVTSDDRFSEFGKLLLVAAVHSRLREDGYILRDLIVEALVLTPTGIVDSLTKSVIADKKALFMTCLDETIRHSLKIPSTQDEFSMTNFSVIKSILEFCCVLLSHPSCGDAGLKTAASVYLERVFTLLVQEGPDSTGTTVILGAFLTLLGTLRRHKYAVNIIEDELWALITPNCYLDITIPFTHYVFGTLDRPRDPLLTLEAWDHILSTFRMIVDEQMTDEEEPLALLAVPCLCYTICGISSSSNTSDSTRFHLRASPWTQTMLLSVGQLLDSEWPDGSFGKTLQGRLQLRSIGRAFLKEFGVQTSEEETESRSGSQSTAWAAQFPRLVYYRDSSFSGLIPVLDID</sequence>
<organism evidence="1 2">
    <name type="scientific">Crepidotus variabilis</name>
    <dbReference type="NCBI Taxonomy" id="179855"/>
    <lineage>
        <taxon>Eukaryota</taxon>
        <taxon>Fungi</taxon>
        <taxon>Dikarya</taxon>
        <taxon>Basidiomycota</taxon>
        <taxon>Agaricomycotina</taxon>
        <taxon>Agaricomycetes</taxon>
        <taxon>Agaricomycetidae</taxon>
        <taxon>Agaricales</taxon>
        <taxon>Agaricineae</taxon>
        <taxon>Crepidotaceae</taxon>
        <taxon>Crepidotus</taxon>
    </lineage>
</organism>
<name>A0A9P6JTM9_9AGAR</name>
<dbReference type="AlphaFoldDB" id="A0A9P6JTM9"/>
<dbReference type="OrthoDB" id="3233180at2759"/>
<evidence type="ECO:0000313" key="2">
    <source>
        <dbReference type="Proteomes" id="UP000807306"/>
    </source>
</evidence>
<comment type="caution">
    <text evidence="1">The sequence shown here is derived from an EMBL/GenBank/DDBJ whole genome shotgun (WGS) entry which is preliminary data.</text>
</comment>
<accession>A0A9P6JTM9</accession>
<protein>
    <submittedName>
        <fullName evidence="1">Uncharacterized protein</fullName>
    </submittedName>
</protein>